<gene>
    <name evidence="2 3" type="primary">rsfS</name>
    <name evidence="3" type="ORF">O4H49_16150</name>
</gene>
<reference evidence="3" key="1">
    <citation type="submission" date="2022-12" db="EMBL/GenBank/DDBJ databases">
        <title>Bacterial isolates from different developmental stages of Nematostella vectensis.</title>
        <authorList>
            <person name="Fraune S."/>
        </authorList>
    </citation>
    <scope>NUCLEOTIDE SEQUENCE</scope>
    <source>
        <strain evidence="3">G21630-S1</strain>
    </source>
</reference>
<sequence>MLDLVRNSLENDKAEDIVVIELAGKSSIADYMVIATGNSNRQVSAMSDHLLRGLKSTGMKSIIAEGKDRGDWVLVDAGDVVVHLFRPEVRAFYNLEKMWGLELPESVQPYATQDA</sequence>
<comment type="caution">
    <text evidence="3">The sequence shown here is derived from an EMBL/GenBank/DDBJ whole genome shotgun (WGS) entry which is preliminary data.</text>
</comment>
<evidence type="ECO:0000256" key="1">
    <source>
        <dbReference type="ARBA" id="ARBA00010574"/>
    </source>
</evidence>
<evidence type="ECO:0000313" key="4">
    <source>
        <dbReference type="Proteomes" id="UP001069802"/>
    </source>
</evidence>
<comment type="function">
    <text evidence="2">Functions as a ribosomal silencing factor. Interacts with ribosomal protein uL14 (rplN), blocking formation of intersubunit bridge B8. Prevents association of the 30S and 50S ribosomal subunits and the formation of functional ribosomes, thus repressing translation.</text>
</comment>
<evidence type="ECO:0000313" key="3">
    <source>
        <dbReference type="EMBL" id="MCZ4282319.1"/>
    </source>
</evidence>
<name>A0ABT4LMH8_9PROT</name>
<comment type="subunit">
    <text evidence="2">Interacts with ribosomal protein uL14 (rplN).</text>
</comment>
<keyword evidence="2" id="KW-0963">Cytoplasm</keyword>
<keyword evidence="2" id="KW-0678">Repressor</keyword>
<dbReference type="Proteomes" id="UP001069802">
    <property type="component" value="Unassembled WGS sequence"/>
</dbReference>
<dbReference type="InterPro" id="IPR004394">
    <property type="entry name" value="Iojap/RsfS/C7orf30"/>
</dbReference>
<comment type="similarity">
    <text evidence="1 2">Belongs to the Iojap/RsfS family.</text>
</comment>
<proteinExistence type="inferred from homology"/>
<keyword evidence="2" id="KW-0810">Translation regulation</keyword>
<dbReference type="PANTHER" id="PTHR21043:SF0">
    <property type="entry name" value="MITOCHONDRIAL ASSEMBLY OF RIBOSOMAL LARGE SUBUNIT PROTEIN 1"/>
    <property type="match status" value="1"/>
</dbReference>
<organism evidence="3 4">
    <name type="scientific">Kiloniella laminariae</name>
    <dbReference type="NCBI Taxonomy" id="454162"/>
    <lineage>
        <taxon>Bacteria</taxon>
        <taxon>Pseudomonadati</taxon>
        <taxon>Pseudomonadota</taxon>
        <taxon>Alphaproteobacteria</taxon>
        <taxon>Rhodospirillales</taxon>
        <taxon>Kiloniellaceae</taxon>
        <taxon>Kiloniella</taxon>
    </lineage>
</organism>
<evidence type="ECO:0000256" key="2">
    <source>
        <dbReference type="HAMAP-Rule" id="MF_01477"/>
    </source>
</evidence>
<accession>A0ABT4LMH8</accession>
<dbReference type="Gene3D" id="3.30.460.10">
    <property type="entry name" value="Beta Polymerase, domain 2"/>
    <property type="match status" value="1"/>
</dbReference>
<dbReference type="InterPro" id="IPR043519">
    <property type="entry name" value="NT_sf"/>
</dbReference>
<dbReference type="NCBIfam" id="TIGR00090">
    <property type="entry name" value="rsfS_iojap_ybeB"/>
    <property type="match status" value="1"/>
</dbReference>
<comment type="subcellular location">
    <subcellularLocation>
        <location evidence="2">Cytoplasm</location>
    </subcellularLocation>
</comment>
<keyword evidence="4" id="KW-1185">Reference proteome</keyword>
<protein>
    <recommendedName>
        <fullName evidence="2">Ribosomal silencing factor RsfS</fullName>
    </recommendedName>
</protein>
<dbReference type="SUPFAM" id="SSF81301">
    <property type="entry name" value="Nucleotidyltransferase"/>
    <property type="match status" value="1"/>
</dbReference>
<dbReference type="HAMAP" id="MF_01477">
    <property type="entry name" value="Iojap_RsfS"/>
    <property type="match status" value="1"/>
</dbReference>
<dbReference type="Pfam" id="PF02410">
    <property type="entry name" value="RsfS"/>
    <property type="match status" value="1"/>
</dbReference>
<dbReference type="PANTHER" id="PTHR21043">
    <property type="entry name" value="IOJAP SUPERFAMILY ORTHOLOG"/>
    <property type="match status" value="1"/>
</dbReference>
<dbReference type="EMBL" id="JAPWGY010000006">
    <property type="protein sequence ID" value="MCZ4282319.1"/>
    <property type="molecule type" value="Genomic_DNA"/>
</dbReference>